<dbReference type="RefSeq" id="XP_018755116.1">
    <property type="nucleotide sequence ID" value="XM_018905604.1"/>
</dbReference>
<dbReference type="EMBL" id="CM000587">
    <property type="protein sequence ID" value="EWG48925.1"/>
    <property type="molecule type" value="Genomic_DNA"/>
</dbReference>
<gene>
    <name evidence="1" type="ORF">FVEG_16357</name>
</gene>
<dbReference type="AlphaFoldDB" id="W7MN19"/>
<protein>
    <submittedName>
        <fullName evidence="1">Uncharacterized protein</fullName>
    </submittedName>
</protein>
<keyword evidence="2" id="KW-1185">Reference proteome</keyword>
<dbReference type="EMBL" id="DS022252">
    <property type="protein sequence ID" value="EWG48925.1"/>
    <property type="molecule type" value="Genomic_DNA"/>
</dbReference>
<name>W7MN19_GIBM7</name>
<evidence type="ECO:0000313" key="1">
    <source>
        <dbReference type="EMBL" id="EWG48925.1"/>
    </source>
</evidence>
<dbReference type="GeneID" id="30073233"/>
<organism evidence="1 2">
    <name type="scientific">Gibberella moniliformis (strain M3125 / FGSC 7600)</name>
    <name type="common">Maize ear and stalk rot fungus</name>
    <name type="synonym">Fusarium verticillioides</name>
    <dbReference type="NCBI Taxonomy" id="334819"/>
    <lineage>
        <taxon>Eukaryota</taxon>
        <taxon>Fungi</taxon>
        <taxon>Dikarya</taxon>
        <taxon>Ascomycota</taxon>
        <taxon>Pezizomycotina</taxon>
        <taxon>Sordariomycetes</taxon>
        <taxon>Hypocreomycetidae</taxon>
        <taxon>Hypocreales</taxon>
        <taxon>Nectriaceae</taxon>
        <taxon>Fusarium</taxon>
        <taxon>Fusarium fujikuroi species complex</taxon>
    </lineage>
</organism>
<reference evidence="1 2" key="1">
    <citation type="journal article" date="2010" name="Nature">
        <title>Comparative genomics reveals mobile pathogenicity chromosomes in Fusarium.</title>
        <authorList>
            <person name="Ma L.J."/>
            <person name="van der Does H.C."/>
            <person name="Borkovich K.A."/>
            <person name="Coleman J.J."/>
            <person name="Daboussi M.J."/>
            <person name="Di Pietro A."/>
            <person name="Dufresne M."/>
            <person name="Freitag M."/>
            <person name="Grabherr M."/>
            <person name="Henrissat B."/>
            <person name="Houterman P.M."/>
            <person name="Kang S."/>
            <person name="Shim W.B."/>
            <person name="Woloshuk C."/>
            <person name="Xie X."/>
            <person name="Xu J.R."/>
            <person name="Antoniw J."/>
            <person name="Baker S.E."/>
            <person name="Bluhm B.H."/>
            <person name="Breakspear A."/>
            <person name="Brown D.W."/>
            <person name="Butchko R.A."/>
            <person name="Chapman S."/>
            <person name="Coulson R."/>
            <person name="Coutinho P.M."/>
            <person name="Danchin E.G."/>
            <person name="Diener A."/>
            <person name="Gale L.R."/>
            <person name="Gardiner D.M."/>
            <person name="Goff S."/>
            <person name="Hammond-Kosack K.E."/>
            <person name="Hilburn K."/>
            <person name="Hua-Van A."/>
            <person name="Jonkers W."/>
            <person name="Kazan K."/>
            <person name="Kodira C.D."/>
            <person name="Koehrsen M."/>
            <person name="Kumar L."/>
            <person name="Lee Y.H."/>
            <person name="Li L."/>
            <person name="Manners J.M."/>
            <person name="Miranda-Saavedra D."/>
            <person name="Mukherjee M."/>
            <person name="Park G."/>
            <person name="Park J."/>
            <person name="Park S.Y."/>
            <person name="Proctor R.H."/>
            <person name="Regev A."/>
            <person name="Ruiz-Roldan M.C."/>
            <person name="Sain D."/>
            <person name="Sakthikumar S."/>
            <person name="Sykes S."/>
            <person name="Schwartz D.C."/>
            <person name="Turgeon B.G."/>
            <person name="Wapinski I."/>
            <person name="Yoder O."/>
            <person name="Young S."/>
            <person name="Zeng Q."/>
            <person name="Zhou S."/>
            <person name="Galagan J."/>
            <person name="Cuomo C.A."/>
            <person name="Kistler H.C."/>
            <person name="Rep M."/>
        </authorList>
    </citation>
    <scope>NUCLEOTIDE SEQUENCE [LARGE SCALE GENOMIC DNA]</scope>
    <source>
        <strain evidence="2">M3125 / FGSC 7600</strain>
    </source>
</reference>
<sequence length="114" mass="12515">MLNTGQNWAEDLLGVLYSVVFAAGRLRRGSDGLFSLCRCPPASESAFELKGAHISQLRGKKSDVRVTLNSAPLRIPLRSGTSDAELNWTGDATSYCRMVANRNSKNRRTTPEVM</sequence>
<accession>W7MN19</accession>
<dbReference type="KEGG" id="fvr:FVEG_16357"/>
<dbReference type="VEuPathDB" id="FungiDB:FVEG_16357"/>
<proteinExistence type="predicted"/>
<dbReference type="Proteomes" id="UP000009096">
    <property type="component" value="Chromosome 10"/>
</dbReference>
<evidence type="ECO:0000313" key="2">
    <source>
        <dbReference type="Proteomes" id="UP000009096"/>
    </source>
</evidence>